<organism evidence="26 27">
    <name type="scientific">Exophiala oligosperma</name>
    <dbReference type="NCBI Taxonomy" id="215243"/>
    <lineage>
        <taxon>Eukaryota</taxon>
        <taxon>Fungi</taxon>
        <taxon>Dikarya</taxon>
        <taxon>Ascomycota</taxon>
        <taxon>Pezizomycotina</taxon>
        <taxon>Eurotiomycetes</taxon>
        <taxon>Chaetothyriomycetidae</taxon>
        <taxon>Chaetothyriales</taxon>
        <taxon>Herpotrichiellaceae</taxon>
        <taxon>Exophiala</taxon>
    </lineage>
</organism>
<reference evidence="26 27" key="1">
    <citation type="submission" date="2015-01" db="EMBL/GenBank/DDBJ databases">
        <title>The Genome Sequence of Exophiala oligosperma CBS72588.</title>
        <authorList>
            <consortium name="The Broad Institute Genomics Platform"/>
            <person name="Cuomo C."/>
            <person name="de Hoog S."/>
            <person name="Gorbushina A."/>
            <person name="Stielow B."/>
            <person name="Teixiera M."/>
            <person name="Abouelleil A."/>
            <person name="Chapman S.B."/>
            <person name="Priest M."/>
            <person name="Young S.K."/>
            <person name="Wortman J."/>
            <person name="Nusbaum C."/>
            <person name="Birren B."/>
        </authorList>
    </citation>
    <scope>NUCLEOTIDE SEQUENCE [LARGE SCALE GENOMIC DNA]</scope>
    <source>
        <strain evidence="26 27">CBS 72588</strain>
    </source>
</reference>
<dbReference type="InterPro" id="IPR019605">
    <property type="entry name" value="Misato_II_tubulin-like"/>
</dbReference>
<dbReference type="HOGENOM" id="CLU_313302_0_0_1"/>
<feature type="transmembrane region" description="Helical" evidence="23">
    <location>
        <begin position="214"/>
        <end position="234"/>
    </location>
</feature>
<evidence type="ECO:0000256" key="4">
    <source>
        <dbReference type="ARBA" id="ARBA00004477"/>
    </source>
</evidence>
<evidence type="ECO:0000256" key="6">
    <source>
        <dbReference type="ARBA" id="ARBA00008507"/>
    </source>
</evidence>
<dbReference type="EMBL" id="KN847333">
    <property type="protein sequence ID" value="KIW46109.1"/>
    <property type="molecule type" value="Genomic_DNA"/>
</dbReference>
<evidence type="ECO:0000256" key="7">
    <source>
        <dbReference type="ARBA" id="ARBA00009317"/>
    </source>
</evidence>
<dbReference type="Proteomes" id="UP000053342">
    <property type="component" value="Unassembled WGS sequence"/>
</dbReference>
<dbReference type="CDD" id="cd06855">
    <property type="entry name" value="GT_GPT_euk"/>
    <property type="match status" value="1"/>
</dbReference>
<accession>A0A0D2EDV1</accession>
<protein>
    <recommendedName>
        <fullName evidence="9">UDP-N-acetylglucosamine--dolichyl-phosphate N-acetylglucosaminephosphotransferase</fullName>
        <ecNumber evidence="8">2.7.8.15</ecNumber>
    </recommendedName>
    <alternativeName>
        <fullName evidence="19">GlcNAc-1-P transferase</fullName>
    </alternativeName>
    <alternativeName>
        <fullName evidence="20">N-acetylglucosamine-1-phosphate transferase</fullName>
    </alternativeName>
</protein>
<dbReference type="AlphaFoldDB" id="A0A0D2EDV1"/>
<gene>
    <name evidence="26" type="ORF">PV06_01800</name>
</gene>
<dbReference type="STRING" id="215243.A0A0D2EDV1"/>
<dbReference type="GO" id="GO:0046872">
    <property type="term" value="F:metal ion binding"/>
    <property type="evidence" value="ECO:0007669"/>
    <property type="project" value="UniProtKB-KW"/>
</dbReference>
<proteinExistence type="inferred from homology"/>
<keyword evidence="13" id="KW-0479">Metal-binding</keyword>
<dbReference type="OrthoDB" id="10262326at2759"/>
<evidence type="ECO:0000256" key="22">
    <source>
        <dbReference type="ARBA" id="ARBA00045078"/>
    </source>
</evidence>
<comment type="cofactor">
    <cofactor evidence="1">
        <name>Mg(2+)</name>
        <dbReference type="ChEBI" id="CHEBI:18420"/>
    </cofactor>
</comment>
<evidence type="ECO:0000256" key="15">
    <source>
        <dbReference type="ARBA" id="ARBA00022842"/>
    </source>
</evidence>
<evidence type="ECO:0000256" key="17">
    <source>
        <dbReference type="ARBA" id="ARBA00023128"/>
    </source>
</evidence>
<evidence type="ECO:0000256" key="14">
    <source>
        <dbReference type="ARBA" id="ARBA00022824"/>
    </source>
</evidence>
<evidence type="ECO:0000259" key="25">
    <source>
        <dbReference type="Pfam" id="PF14881"/>
    </source>
</evidence>
<feature type="domain" description="DML1/Misato tubulin" evidence="25">
    <location>
        <begin position="542"/>
        <end position="724"/>
    </location>
</feature>
<dbReference type="GO" id="GO:0016757">
    <property type="term" value="F:glycosyltransferase activity"/>
    <property type="evidence" value="ECO:0007669"/>
    <property type="project" value="UniProtKB-KW"/>
</dbReference>
<evidence type="ECO:0000256" key="5">
    <source>
        <dbReference type="ARBA" id="ARBA00004922"/>
    </source>
</evidence>
<keyword evidence="10" id="KW-0328">Glycosyltransferase</keyword>
<dbReference type="GO" id="GO:0003975">
    <property type="term" value="F:UDP-N-acetylglucosamine-dolichyl-phosphate N-acetylglucosaminephosphotransferase activity"/>
    <property type="evidence" value="ECO:0007669"/>
    <property type="project" value="UniProtKB-EC"/>
</dbReference>
<evidence type="ECO:0000256" key="19">
    <source>
        <dbReference type="ARBA" id="ARBA00029567"/>
    </source>
</evidence>
<feature type="transmembrane region" description="Helical" evidence="23">
    <location>
        <begin position="246"/>
        <end position="265"/>
    </location>
</feature>
<dbReference type="PANTHER" id="PTHR10571:SF0">
    <property type="entry name" value="UDP-N-ACETYLGLUCOSAMINE--DOLICHYL-PHOSPHATE N-ACETYLGLUCOSAMINEPHOSPHOTRANSFERASE"/>
    <property type="match status" value="1"/>
</dbReference>
<dbReference type="EC" id="2.7.8.15" evidence="8"/>
<evidence type="ECO:0000256" key="10">
    <source>
        <dbReference type="ARBA" id="ARBA00022676"/>
    </source>
</evidence>
<comment type="subcellular location">
    <subcellularLocation>
        <location evidence="4">Endoplasmic reticulum membrane</location>
        <topology evidence="4">Multi-pass membrane protein</topology>
    </subcellularLocation>
    <subcellularLocation>
        <location evidence="3">Mitochondrion</location>
    </subcellularLocation>
</comment>
<dbReference type="GO" id="GO:0005739">
    <property type="term" value="C:mitochondrion"/>
    <property type="evidence" value="ECO:0007669"/>
    <property type="project" value="UniProtKB-SubCell"/>
</dbReference>
<feature type="transmembrane region" description="Helical" evidence="23">
    <location>
        <begin position="170"/>
        <end position="194"/>
    </location>
</feature>
<keyword evidence="11" id="KW-0808">Transferase</keyword>
<feature type="transmembrane region" description="Helical" evidence="23">
    <location>
        <begin position="35"/>
        <end position="57"/>
    </location>
</feature>
<dbReference type="Gene3D" id="3.40.50.1440">
    <property type="entry name" value="Tubulin/FtsZ, GTPase domain"/>
    <property type="match status" value="1"/>
</dbReference>
<dbReference type="InterPro" id="IPR033895">
    <property type="entry name" value="GPT"/>
</dbReference>
<comment type="pathway">
    <text evidence="5">Protein modification; protein glycosylation.</text>
</comment>
<evidence type="ECO:0000256" key="18">
    <source>
        <dbReference type="ARBA" id="ARBA00023136"/>
    </source>
</evidence>
<evidence type="ECO:0000313" key="26">
    <source>
        <dbReference type="EMBL" id="KIW46109.1"/>
    </source>
</evidence>
<evidence type="ECO:0000256" key="8">
    <source>
        <dbReference type="ARBA" id="ARBA00013225"/>
    </source>
</evidence>
<dbReference type="RefSeq" id="XP_016266325.1">
    <property type="nucleotide sequence ID" value="XM_016402428.1"/>
</dbReference>
<evidence type="ECO:0000256" key="2">
    <source>
        <dbReference type="ARBA" id="ARBA00003757"/>
    </source>
</evidence>
<name>A0A0D2EDV1_9EURO</name>
<keyword evidence="17" id="KW-0496">Mitochondrion</keyword>
<feature type="transmembrane region" description="Helical" evidence="23">
    <location>
        <begin position="78"/>
        <end position="102"/>
    </location>
</feature>
<feature type="transmembrane region" description="Helical" evidence="23">
    <location>
        <begin position="285"/>
        <end position="304"/>
    </location>
</feature>
<dbReference type="InterPro" id="IPR036525">
    <property type="entry name" value="Tubulin/FtsZ_GTPase_sf"/>
</dbReference>
<evidence type="ECO:0000313" key="27">
    <source>
        <dbReference type="Proteomes" id="UP000053342"/>
    </source>
</evidence>
<evidence type="ECO:0000256" key="16">
    <source>
        <dbReference type="ARBA" id="ARBA00022989"/>
    </source>
</evidence>
<evidence type="ECO:0000256" key="20">
    <source>
        <dbReference type="ARBA" id="ARBA00033238"/>
    </source>
</evidence>
<keyword evidence="27" id="KW-1185">Reference proteome</keyword>
<feature type="domain" description="Misato Segment II tubulin-like" evidence="24">
    <location>
        <begin position="448"/>
        <end position="535"/>
    </location>
</feature>
<evidence type="ECO:0000256" key="11">
    <source>
        <dbReference type="ARBA" id="ARBA00022679"/>
    </source>
</evidence>
<dbReference type="GO" id="GO:0005789">
    <property type="term" value="C:endoplasmic reticulum membrane"/>
    <property type="evidence" value="ECO:0007669"/>
    <property type="project" value="UniProtKB-SubCell"/>
</dbReference>
<comment type="catalytic activity">
    <reaction evidence="22">
        <text>a di-trans,poly-cis-dolichyl phosphate + UDP-N-acetyl-alpha-D-glucosamine = an N-acetyl-alpha-D-glucosaminyl-diphospho-di-trans,poly-cis-dolichol + UMP</text>
        <dbReference type="Rhea" id="RHEA:13289"/>
        <dbReference type="Rhea" id="RHEA-COMP:19498"/>
        <dbReference type="Rhea" id="RHEA-COMP:19507"/>
        <dbReference type="ChEBI" id="CHEBI:57683"/>
        <dbReference type="ChEBI" id="CHEBI:57705"/>
        <dbReference type="ChEBI" id="CHEBI:57865"/>
        <dbReference type="ChEBI" id="CHEBI:58427"/>
        <dbReference type="EC" id="2.7.8.15"/>
    </reaction>
    <physiologicalReaction direction="left-to-right" evidence="22">
        <dbReference type="Rhea" id="RHEA:13290"/>
    </physiologicalReaction>
</comment>
<evidence type="ECO:0000256" key="3">
    <source>
        <dbReference type="ARBA" id="ARBA00004173"/>
    </source>
</evidence>
<dbReference type="VEuPathDB" id="FungiDB:PV06_01800"/>
<evidence type="ECO:0000256" key="9">
    <source>
        <dbReference type="ARBA" id="ARBA00017659"/>
    </source>
</evidence>
<dbReference type="InterPro" id="IPR000715">
    <property type="entry name" value="Glycosyl_transferase_4"/>
</dbReference>
<comment type="similarity">
    <text evidence="6">Belongs to the misato family.</text>
</comment>
<keyword evidence="12 23" id="KW-0812">Transmembrane</keyword>
<evidence type="ECO:0000256" key="21">
    <source>
        <dbReference type="ARBA" id="ARBA00044717"/>
    </source>
</evidence>
<keyword evidence="16 23" id="KW-1133">Transmembrane helix</keyword>
<comment type="similarity">
    <text evidence="7">Belongs to the glycosyltransferase 4 family.</text>
</comment>
<dbReference type="InterPro" id="IPR029209">
    <property type="entry name" value="DML1/Misato_tubulin"/>
</dbReference>
<dbReference type="Pfam" id="PF10644">
    <property type="entry name" value="Misat_Tub_SegII"/>
    <property type="match status" value="1"/>
</dbReference>
<keyword evidence="18 23" id="KW-0472">Membrane</keyword>
<evidence type="ECO:0000256" key="1">
    <source>
        <dbReference type="ARBA" id="ARBA00001946"/>
    </source>
</evidence>
<dbReference type="Pfam" id="PF00953">
    <property type="entry name" value="Glycos_transf_4"/>
    <property type="match status" value="1"/>
</dbReference>
<keyword evidence="14" id="KW-0256">Endoplasmic reticulum</keyword>
<evidence type="ECO:0000256" key="23">
    <source>
        <dbReference type="SAM" id="Phobius"/>
    </source>
</evidence>
<evidence type="ECO:0000259" key="24">
    <source>
        <dbReference type="Pfam" id="PF10644"/>
    </source>
</evidence>
<evidence type="ECO:0000256" key="13">
    <source>
        <dbReference type="ARBA" id="ARBA00022723"/>
    </source>
</evidence>
<sequence length="935" mass="105307">MSSSLGHAERWSLLLVTGASLSVIANTFKGDGAPLVASLAFSTLAFSMTYAFVRWSGPSFVKAGLRGRDMSKLAPKEIPEAMGAVAASVYILALMAFIPFAFYKDIVAATSGGGNRDVVLEVTEVETGRFLHRFPHSKLSSYQSALNTLQATTILGMADDILDLRWRHKFFIPAIASLPLLIVYYVDFGVTSVVVPNFLVPYMPRRARLIDLSFLYYLYMSALSIFAPNSINILAGINGIEVGQSLVIAGLLILNSSLYLVPFPGNPVLSNGYATHPHPATDSHLLTLYVLLPFLAVSIALFIHNKYPARVFVGDTYCYVAGMTFAVVAIMAHFSKTLLLLLIPQIVNFVYSTPQLFKLIPCPRHRLPKFNARTGLLEPSVTPWPREKPPTKLQTTMFLMLEKLRLIQVTIDPKTNRISTTSNLTIINLWLVWRGPMREDQLMRELLESYFTYSDNEESVIDHDVHFRPGIGADGHETFTPRTVIYDLKGGFGTLRKFNALYELQDEAPTGLWEGMTTTHRQPTIQPSEYQRKLDLGLPTSQLHDADVRYWSDFNRVYYNPKSIVQLNEYELNSQIMPFEDWVAGEDLFRNLDRDFDLLDRDIRPFVEECDHMQGFQILTGANDAWGGFAAKYLDALRDEFGKMSIWCWGIEDSTRVVRQKQLQRACNSARSLRAIGQLASVYVRLAAPPSSLPGYVNFPSASDWMTTALLCAGFESVTIPTRLRADARKRGSLSLLEDTLNTSDSQNLFELQAKFNNHAMNGSNGGESNGRIHADENAPHDWHPEPTHFDLEYLPRLQNSIVSDRNHVFAQVECERGRAEHDSFSLSLDPEDRLRRRQNEESVVEIFQTGLRFPLLETFPNSLFETNRDHENGLDISAALSCNSRMKDHVLELRNTTSRLMPLEEREAVYSDLSQLAQHYSFGWDEGSDTGEDD</sequence>
<keyword evidence="15" id="KW-0460">Magnesium</keyword>
<dbReference type="GeneID" id="27353874"/>
<comment type="function">
    <text evidence="2">Involved in the partitioning of the mitochondrial organelle and mitochondrial DNA (mtDNA) inheritance.</text>
</comment>
<dbReference type="GO" id="GO:0006488">
    <property type="term" value="P:dolichol-linked oligosaccharide biosynthetic process"/>
    <property type="evidence" value="ECO:0007669"/>
    <property type="project" value="InterPro"/>
</dbReference>
<dbReference type="PANTHER" id="PTHR10571">
    <property type="entry name" value="UDP-N-ACETYLGLUCOSAMINE--DOLICHYL-PHOSPHATE N-ACETYLGLUCOSAMINEPHOSPHOTRANSFERASE"/>
    <property type="match status" value="1"/>
</dbReference>
<evidence type="ECO:0000256" key="12">
    <source>
        <dbReference type="ARBA" id="ARBA00022692"/>
    </source>
</evidence>
<feature type="transmembrane region" description="Helical" evidence="23">
    <location>
        <begin position="316"/>
        <end position="334"/>
    </location>
</feature>
<dbReference type="Pfam" id="PF14881">
    <property type="entry name" value="Tubulin_3"/>
    <property type="match status" value="1"/>
</dbReference>
<dbReference type="SUPFAM" id="SSF52490">
    <property type="entry name" value="Tubulin nucleotide-binding domain-like"/>
    <property type="match status" value="1"/>
</dbReference>
<dbReference type="UniPathway" id="UPA00378"/>
<comment type="function">
    <text evidence="21">UDP-N-acetylglucosamine--dolichyl-phosphate N-acetylglucosaminephosphotransferase that operates in the biosynthetic pathway of dolichol-linked oligosaccharides, the glycan precursors employed in protein asparagine (N)-glycosylation. The assembly of dolichol-linked oligosaccharides begins on the cytosolic side of the endoplasmic reticulum membrane and finishes in its lumen. The sequential addition of sugars to dolichol pyrophosphate produces dolichol-linked oligosaccharides containing fourteen sugars, including two GlcNAcs, nine mannoses and three glucoses. Once assembled, the oligosaccharide is transferred from the lipid to nascent proteins by oligosaccharyltransferases. Catalyzes the initial step of dolichol-linked oligosaccharide biosynthesis, transfering GlcNAc-1-P from cytosolic UDP-GlcNAc onto the carrier lipid dolichyl phosphate (P-dolichol), yielding GlcNAc-P-P-dolichol embedded in the cytoplasmic leaflet of the endoplasmic reticulum membrane.</text>
</comment>